<name>A0A2V5GZ37_ASPV1</name>
<evidence type="ECO:0000313" key="2">
    <source>
        <dbReference type="EMBL" id="PYI16859.1"/>
    </source>
</evidence>
<keyword evidence="3" id="KW-1185">Reference proteome</keyword>
<feature type="compositionally biased region" description="Low complexity" evidence="1">
    <location>
        <begin position="147"/>
        <end position="167"/>
    </location>
</feature>
<protein>
    <submittedName>
        <fullName evidence="2">Uncharacterized protein</fullName>
    </submittedName>
</protein>
<dbReference type="EMBL" id="KZ825164">
    <property type="protein sequence ID" value="PYI16859.1"/>
    <property type="molecule type" value="Genomic_DNA"/>
</dbReference>
<dbReference type="AlphaFoldDB" id="A0A2V5GZ37"/>
<sequence>MAMAMANVDDEEGGRHGGDCLQFPLVIDPIIGIMAIIVCPDALIEAALARQIAFLVGETPTQLMEICYLRVSRRHGGHQGHMTDEHNFQVRLSPGIPSAYLSPHLLRFPFEGLCCAGQAARGRFQIDDRSSDYRLLLRFPNHSNTWSFESSSPSPSSRESLSSSRSGRGFGDFRCQPRPQLIATNLLQPTAPQQITRETAT</sequence>
<proteinExistence type="predicted"/>
<organism evidence="2 3">
    <name type="scientific">Aspergillus violaceofuscus (strain CBS 115571)</name>
    <dbReference type="NCBI Taxonomy" id="1450538"/>
    <lineage>
        <taxon>Eukaryota</taxon>
        <taxon>Fungi</taxon>
        <taxon>Dikarya</taxon>
        <taxon>Ascomycota</taxon>
        <taxon>Pezizomycotina</taxon>
        <taxon>Eurotiomycetes</taxon>
        <taxon>Eurotiomycetidae</taxon>
        <taxon>Eurotiales</taxon>
        <taxon>Aspergillaceae</taxon>
        <taxon>Aspergillus</taxon>
    </lineage>
</organism>
<feature type="region of interest" description="Disordered" evidence="1">
    <location>
        <begin position="145"/>
        <end position="176"/>
    </location>
</feature>
<reference evidence="2 3" key="1">
    <citation type="submission" date="2018-02" db="EMBL/GenBank/DDBJ databases">
        <title>The genomes of Aspergillus section Nigri reveals drivers in fungal speciation.</title>
        <authorList>
            <consortium name="DOE Joint Genome Institute"/>
            <person name="Vesth T.C."/>
            <person name="Nybo J."/>
            <person name="Theobald S."/>
            <person name="Brandl J."/>
            <person name="Frisvad J.C."/>
            <person name="Nielsen K.F."/>
            <person name="Lyhne E.K."/>
            <person name="Kogle M.E."/>
            <person name="Kuo A."/>
            <person name="Riley R."/>
            <person name="Clum A."/>
            <person name="Nolan M."/>
            <person name="Lipzen A."/>
            <person name="Salamov A."/>
            <person name="Henrissat B."/>
            <person name="Wiebenga A."/>
            <person name="De vries R.P."/>
            <person name="Grigoriev I.V."/>
            <person name="Mortensen U.H."/>
            <person name="Andersen M.R."/>
            <person name="Baker S.E."/>
        </authorList>
    </citation>
    <scope>NUCLEOTIDE SEQUENCE [LARGE SCALE GENOMIC DNA]</scope>
    <source>
        <strain evidence="2 3">CBS 115571</strain>
    </source>
</reference>
<evidence type="ECO:0000313" key="3">
    <source>
        <dbReference type="Proteomes" id="UP000249829"/>
    </source>
</evidence>
<dbReference type="Proteomes" id="UP000249829">
    <property type="component" value="Unassembled WGS sequence"/>
</dbReference>
<gene>
    <name evidence="2" type="ORF">BO99DRAFT_212502</name>
</gene>
<accession>A0A2V5GZ37</accession>
<evidence type="ECO:0000256" key="1">
    <source>
        <dbReference type="SAM" id="MobiDB-lite"/>
    </source>
</evidence>